<reference evidence="1" key="1">
    <citation type="journal article" date="2020" name="Nature">
        <title>Giant virus diversity and host interactions through global metagenomics.</title>
        <authorList>
            <person name="Schulz F."/>
            <person name="Roux S."/>
            <person name="Paez-Espino D."/>
            <person name="Jungbluth S."/>
            <person name="Walsh D.A."/>
            <person name="Denef V.J."/>
            <person name="McMahon K.D."/>
            <person name="Konstantinidis K.T."/>
            <person name="Eloe-Fadrosh E.A."/>
            <person name="Kyrpides N.C."/>
            <person name="Woyke T."/>
        </authorList>
    </citation>
    <scope>NUCLEOTIDE SEQUENCE</scope>
    <source>
        <strain evidence="1">GVMAG-M-3300023184-17</strain>
    </source>
</reference>
<proteinExistence type="predicted"/>
<dbReference type="Pfam" id="PF13385">
    <property type="entry name" value="Laminin_G_3"/>
    <property type="match status" value="1"/>
</dbReference>
<dbReference type="SUPFAM" id="SSF49899">
    <property type="entry name" value="Concanavalin A-like lectins/glucanases"/>
    <property type="match status" value="1"/>
</dbReference>
<name>A0A6C0HY30_9ZZZZ</name>
<evidence type="ECO:0008006" key="2">
    <source>
        <dbReference type="Google" id="ProtNLM"/>
    </source>
</evidence>
<evidence type="ECO:0000313" key="1">
    <source>
        <dbReference type="EMBL" id="QHT85429.1"/>
    </source>
</evidence>
<dbReference type="AlphaFoldDB" id="A0A6C0HY30"/>
<dbReference type="Gene3D" id="2.60.120.200">
    <property type="match status" value="1"/>
</dbReference>
<accession>A0A6C0HY30</accession>
<dbReference type="InterPro" id="IPR013320">
    <property type="entry name" value="ConA-like_dom_sf"/>
</dbReference>
<protein>
    <recommendedName>
        <fullName evidence="2">Lectin/glucanase superfamily protein</fullName>
    </recommendedName>
</protein>
<organism evidence="1">
    <name type="scientific">viral metagenome</name>
    <dbReference type="NCBI Taxonomy" id="1070528"/>
    <lineage>
        <taxon>unclassified sequences</taxon>
        <taxon>metagenomes</taxon>
        <taxon>organismal metagenomes</taxon>
    </lineage>
</organism>
<sequence length="223" mass="24559">MSGIIGVVILFIVLVYVLSWLFSTGRTLSNLSDGKTAVVIPSTSLKNGGSVNYAYSIWIYIDDWSYRYGEEKIIFLRGSIGSVFTPALSLMPTDNTAVITMTTASDPFECIVPNVPIQKWTNITINLNNKSLDAYLNGKLVKTCVLPDVPVVNAESSVYLTPAGGFSGYTSRFQYWSTTLGPQEAWNIYKRGPGGNMFSSLINQYKIQFNFLKGDDVQASLTL</sequence>
<dbReference type="EMBL" id="MN740041">
    <property type="protein sequence ID" value="QHT85429.1"/>
    <property type="molecule type" value="Genomic_DNA"/>
</dbReference>